<name>A0AAV0DKD9_9ASTE</name>
<proteinExistence type="predicted"/>
<sequence>METHTQRSTGTSPFISAIEDLLELEIDLQTFPLPPLLSSLHHHLLLLLFLLLPAFPPPVFPEIPSVRHRTRQLAPPLHLPPLPCSSVVLQWPPLFLAPELQFLDHIQSHLQHFQAREIPDPALLYRFPHPGLPPRRKLQDSGHQVIPAAVEVNLRLRLLRPFMAEVPRFQTGARQLHQSPPGRDPAPRVLALHHPRAVPGVLHRFRLRGVAEGGDGDAGGGSDVRPAGQRRRRREAVPGWRGGEEWDFEEHEAVGEEGGRRRREVGGGGGGQCAGDDVPEADVGVLP</sequence>
<feature type="region of interest" description="Disordered" evidence="1">
    <location>
        <begin position="211"/>
        <end position="287"/>
    </location>
</feature>
<protein>
    <submittedName>
        <fullName evidence="2">Uncharacterized protein</fullName>
    </submittedName>
</protein>
<feature type="compositionally biased region" description="Gly residues" evidence="1">
    <location>
        <begin position="211"/>
        <end position="222"/>
    </location>
</feature>
<reference evidence="2" key="1">
    <citation type="submission" date="2022-07" db="EMBL/GenBank/DDBJ databases">
        <authorList>
            <person name="Macas J."/>
            <person name="Novak P."/>
            <person name="Neumann P."/>
        </authorList>
    </citation>
    <scope>NUCLEOTIDE SEQUENCE</scope>
</reference>
<gene>
    <name evidence="2" type="ORF">CEPIT_LOCUS15367</name>
</gene>
<accession>A0AAV0DKD9</accession>
<comment type="caution">
    <text evidence="2">The sequence shown here is derived from an EMBL/GenBank/DDBJ whole genome shotgun (WGS) entry which is preliminary data.</text>
</comment>
<keyword evidence="3" id="KW-1185">Reference proteome</keyword>
<dbReference type="Proteomes" id="UP001152523">
    <property type="component" value="Unassembled WGS sequence"/>
</dbReference>
<dbReference type="EMBL" id="CAMAPF010000108">
    <property type="protein sequence ID" value="CAH9100632.1"/>
    <property type="molecule type" value="Genomic_DNA"/>
</dbReference>
<evidence type="ECO:0000256" key="1">
    <source>
        <dbReference type="SAM" id="MobiDB-lite"/>
    </source>
</evidence>
<dbReference type="AlphaFoldDB" id="A0AAV0DKD9"/>
<evidence type="ECO:0000313" key="2">
    <source>
        <dbReference type="EMBL" id="CAH9100632.1"/>
    </source>
</evidence>
<evidence type="ECO:0000313" key="3">
    <source>
        <dbReference type="Proteomes" id="UP001152523"/>
    </source>
</evidence>
<organism evidence="2 3">
    <name type="scientific">Cuscuta epithymum</name>
    <dbReference type="NCBI Taxonomy" id="186058"/>
    <lineage>
        <taxon>Eukaryota</taxon>
        <taxon>Viridiplantae</taxon>
        <taxon>Streptophyta</taxon>
        <taxon>Embryophyta</taxon>
        <taxon>Tracheophyta</taxon>
        <taxon>Spermatophyta</taxon>
        <taxon>Magnoliopsida</taxon>
        <taxon>eudicotyledons</taxon>
        <taxon>Gunneridae</taxon>
        <taxon>Pentapetalae</taxon>
        <taxon>asterids</taxon>
        <taxon>lamiids</taxon>
        <taxon>Solanales</taxon>
        <taxon>Convolvulaceae</taxon>
        <taxon>Cuscuteae</taxon>
        <taxon>Cuscuta</taxon>
        <taxon>Cuscuta subgen. Cuscuta</taxon>
    </lineage>
</organism>